<dbReference type="InterPro" id="IPR035810">
    <property type="entry name" value="PEBP_euk"/>
</dbReference>
<dbReference type="EMBL" id="ADTU01018970">
    <property type="status" value="NOT_ANNOTATED_CDS"/>
    <property type="molecule type" value="Genomic_DNA"/>
</dbReference>
<protein>
    <recommendedName>
        <fullName evidence="3">Phosphatidylethanolamine-binding protein</fullName>
    </recommendedName>
</protein>
<dbReference type="Pfam" id="PF01161">
    <property type="entry name" value="PBP"/>
    <property type="match status" value="1"/>
</dbReference>
<dbReference type="SUPFAM" id="SSF49777">
    <property type="entry name" value="PEBP-like"/>
    <property type="match status" value="1"/>
</dbReference>
<dbReference type="FunFam" id="3.90.280.10:FF:000006">
    <property type="entry name" value="protein D3"/>
    <property type="match status" value="1"/>
</dbReference>
<evidence type="ECO:0000313" key="1">
    <source>
        <dbReference type="EnsemblMetazoa" id="XP_012058165.1"/>
    </source>
</evidence>
<dbReference type="KEGG" id="acep:105621312"/>
<dbReference type="InParanoid" id="A0A158NKV7"/>
<dbReference type="CDD" id="cd00866">
    <property type="entry name" value="PEBP_euk"/>
    <property type="match status" value="1"/>
</dbReference>
<dbReference type="EnsemblMetazoa" id="XM_012202775.1">
    <property type="protein sequence ID" value="XP_012058165.1"/>
    <property type="gene ID" value="LOC105621312"/>
</dbReference>
<name>A0A158NKV7_ATTCE</name>
<dbReference type="PANTHER" id="PTHR11362">
    <property type="entry name" value="PHOSPHATIDYLETHANOLAMINE-BINDING PROTEIN"/>
    <property type="match status" value="1"/>
</dbReference>
<reference evidence="1" key="2">
    <citation type="submission" date="2016-04" db="UniProtKB">
        <authorList>
            <consortium name="EnsemblMetazoa"/>
        </authorList>
    </citation>
    <scope>IDENTIFICATION</scope>
</reference>
<dbReference type="eggNOG" id="KOG3346">
    <property type="taxonomic scope" value="Eukaryota"/>
</dbReference>
<dbReference type="OrthoDB" id="2506647at2759"/>
<organism evidence="1 2">
    <name type="scientific">Atta cephalotes</name>
    <name type="common">Leafcutter ant</name>
    <dbReference type="NCBI Taxonomy" id="12957"/>
    <lineage>
        <taxon>Eukaryota</taxon>
        <taxon>Metazoa</taxon>
        <taxon>Ecdysozoa</taxon>
        <taxon>Arthropoda</taxon>
        <taxon>Hexapoda</taxon>
        <taxon>Insecta</taxon>
        <taxon>Pterygota</taxon>
        <taxon>Neoptera</taxon>
        <taxon>Endopterygota</taxon>
        <taxon>Hymenoptera</taxon>
        <taxon>Apocrita</taxon>
        <taxon>Aculeata</taxon>
        <taxon>Formicoidea</taxon>
        <taxon>Formicidae</taxon>
        <taxon>Myrmicinae</taxon>
        <taxon>Atta</taxon>
    </lineage>
</organism>
<proteinExistence type="predicted"/>
<dbReference type="InterPro" id="IPR008914">
    <property type="entry name" value="PEBP"/>
</dbReference>
<dbReference type="InterPro" id="IPR036610">
    <property type="entry name" value="PEBP-like_sf"/>
</dbReference>
<dbReference type="PANTHER" id="PTHR11362:SF82">
    <property type="entry name" value="PHOSPHATIDYLETHANOLAMINE-BINDING PROTEIN 4"/>
    <property type="match status" value="1"/>
</dbReference>
<sequence>MVLRHGICVAILCLGCLGITSVVGTRLLSSMAEALQTHEVIPDVVKKVPASVLNVTYPNNIIVQIGKELTPTQVKDQPNVQWEADPNAFYTLCLTDPDAPSRADPKNREWHHWLVGNIPGSNVSKGDVLSEYIGSGPPKDSGLHRYVFLLYQQPGKLTFDEKRLTNRSGSNRAKFSISKFAKKYKLGDPIAGNMYQAQYDDYVPILYKQLSG</sequence>
<accession>A0A158NKV7</accession>
<dbReference type="STRING" id="12957.A0A158NKV7"/>
<keyword evidence="2" id="KW-1185">Reference proteome</keyword>
<gene>
    <name evidence="1" type="primary">105621312</name>
</gene>
<dbReference type="Gene3D" id="3.90.280.10">
    <property type="entry name" value="PEBP-like"/>
    <property type="match status" value="1"/>
</dbReference>
<evidence type="ECO:0008006" key="3">
    <source>
        <dbReference type="Google" id="ProtNLM"/>
    </source>
</evidence>
<dbReference type="Proteomes" id="UP000005205">
    <property type="component" value="Unassembled WGS sequence"/>
</dbReference>
<dbReference type="FunCoup" id="A0A158NKV7">
    <property type="interactions" value="369"/>
</dbReference>
<evidence type="ECO:0000313" key="2">
    <source>
        <dbReference type="Proteomes" id="UP000005205"/>
    </source>
</evidence>
<dbReference type="AlphaFoldDB" id="A0A158NKV7"/>
<reference evidence="2" key="1">
    <citation type="journal article" date="2011" name="PLoS Genet.">
        <title>The genome sequence of the leaf-cutter ant Atta cephalotes reveals insights into its obligate symbiotic lifestyle.</title>
        <authorList>
            <person name="Suen G."/>
            <person name="Teiling C."/>
            <person name="Li L."/>
            <person name="Holt C."/>
            <person name="Abouheif E."/>
            <person name="Bornberg-Bauer E."/>
            <person name="Bouffard P."/>
            <person name="Caldera E.J."/>
            <person name="Cash E."/>
            <person name="Cavanaugh A."/>
            <person name="Denas O."/>
            <person name="Elhaik E."/>
            <person name="Fave M.J."/>
            <person name="Gadau J."/>
            <person name="Gibson J.D."/>
            <person name="Graur D."/>
            <person name="Grubbs K.J."/>
            <person name="Hagen D.E."/>
            <person name="Harkins T.T."/>
            <person name="Helmkampf M."/>
            <person name="Hu H."/>
            <person name="Johnson B.R."/>
            <person name="Kim J."/>
            <person name="Marsh S.E."/>
            <person name="Moeller J.A."/>
            <person name="Munoz-Torres M.C."/>
            <person name="Murphy M.C."/>
            <person name="Naughton M.C."/>
            <person name="Nigam S."/>
            <person name="Overson R."/>
            <person name="Rajakumar R."/>
            <person name="Reese J.T."/>
            <person name="Scott J.J."/>
            <person name="Smith C.R."/>
            <person name="Tao S."/>
            <person name="Tsutsui N.D."/>
            <person name="Viljakainen L."/>
            <person name="Wissler L."/>
            <person name="Yandell M.D."/>
            <person name="Zimmer F."/>
            <person name="Taylor J."/>
            <person name="Slater S.C."/>
            <person name="Clifton S.W."/>
            <person name="Warren W.C."/>
            <person name="Elsik C.G."/>
            <person name="Smith C.D."/>
            <person name="Weinstock G.M."/>
            <person name="Gerardo N.M."/>
            <person name="Currie C.R."/>
        </authorList>
    </citation>
    <scope>NUCLEOTIDE SEQUENCE [LARGE SCALE GENOMIC DNA]</scope>
</reference>